<evidence type="ECO:0000256" key="6">
    <source>
        <dbReference type="ARBA" id="ARBA00022946"/>
    </source>
</evidence>
<organism evidence="12 13">
    <name type="scientific">Verticillium longisporum</name>
    <name type="common">Verticillium dahliae var. longisporum</name>
    <dbReference type="NCBI Taxonomy" id="100787"/>
    <lineage>
        <taxon>Eukaryota</taxon>
        <taxon>Fungi</taxon>
        <taxon>Dikarya</taxon>
        <taxon>Ascomycota</taxon>
        <taxon>Pezizomycotina</taxon>
        <taxon>Sordariomycetes</taxon>
        <taxon>Hypocreomycetidae</taxon>
        <taxon>Glomerellales</taxon>
        <taxon>Plectosphaerellaceae</taxon>
        <taxon>Verticillium</taxon>
    </lineage>
</organism>
<evidence type="ECO:0000313" key="12">
    <source>
        <dbReference type="EMBL" id="CRK19417.1"/>
    </source>
</evidence>
<keyword evidence="3" id="KW-0813">Transport</keyword>
<dbReference type="PANTHER" id="PTHR13890">
    <property type="entry name" value="RNA SPLICING PROTEIN MRS2, MITOCHONDRIAL"/>
    <property type="match status" value="1"/>
</dbReference>
<dbReference type="AlphaFoldDB" id="A0A0G4LBL1"/>
<dbReference type="InterPro" id="IPR029498">
    <property type="entry name" value="HeLo_dom"/>
</dbReference>
<dbReference type="GO" id="GO:0045016">
    <property type="term" value="P:mitochondrial magnesium ion transmembrane transport"/>
    <property type="evidence" value="ECO:0007669"/>
    <property type="project" value="TreeGrafter"/>
</dbReference>
<dbReference type="Gene3D" id="1.20.120.1020">
    <property type="entry name" value="Prion-inhibition and propagation, HeLo domain"/>
    <property type="match status" value="1"/>
</dbReference>
<proteinExistence type="inferred from homology"/>
<evidence type="ECO:0000259" key="11">
    <source>
        <dbReference type="Pfam" id="PF14479"/>
    </source>
</evidence>
<accession>A0A0G4LBL1</accession>
<reference evidence="13" key="1">
    <citation type="submission" date="2015-05" db="EMBL/GenBank/DDBJ databases">
        <authorList>
            <person name="Fogelqvist Johan"/>
        </authorList>
    </citation>
    <scope>NUCLEOTIDE SEQUENCE [LARGE SCALE GENOMIC DNA]</scope>
</reference>
<feature type="domain" description="Prion-inhibition and propagation HeLo" evidence="11">
    <location>
        <begin position="5"/>
        <end position="89"/>
    </location>
</feature>
<dbReference type="InterPro" id="IPR045863">
    <property type="entry name" value="CorA_TM1_TM2"/>
</dbReference>
<dbReference type="GO" id="GO:0015095">
    <property type="term" value="F:magnesium ion transmembrane transporter activity"/>
    <property type="evidence" value="ECO:0007669"/>
    <property type="project" value="TreeGrafter"/>
</dbReference>
<evidence type="ECO:0000256" key="3">
    <source>
        <dbReference type="ARBA" id="ARBA00022448"/>
    </source>
</evidence>
<evidence type="ECO:0000256" key="2">
    <source>
        <dbReference type="ARBA" id="ARBA00009765"/>
    </source>
</evidence>
<dbReference type="InterPro" id="IPR038305">
    <property type="entry name" value="HeLo_sf"/>
</dbReference>
<keyword evidence="5" id="KW-0460">Magnesium</keyword>
<feature type="transmembrane region" description="Helical" evidence="10">
    <location>
        <begin position="314"/>
        <end position="336"/>
    </location>
</feature>
<dbReference type="InterPro" id="IPR039204">
    <property type="entry name" value="MRS2-like"/>
</dbReference>
<dbReference type="Pfam" id="PF22099">
    <property type="entry name" value="MRS2-like"/>
    <property type="match status" value="2"/>
</dbReference>
<sequence>MEAAGFAIGLVGLAGLFSSCIEAVARAHSYKSFSSDSQALDLQFSAAKLRLETWGPAAPLHHPALDDERIQRAAVEIFGLVEQICEEATSAGRLRLDTAADSSASRDPCLKPSGGGARRKLSWAMGGRWRRTEKLELFKELVQTLYNLVPPDDHDAGRPVASAWSTEFGQIMSRLEARARQDVHAWLRHIPGERYCQTLWLIAVELLLESYNKLCDEIVQEAQNLVSSIRNTEEILSFLSYNKLCDEIVQEAQNLVSSIRNTEEIIRAILDANRNSLMLLELKFSIGTLGLAMGTFLAGLYGMNLENFIEDTNWGMGAVTGVSVFFSLLVCWYGLIKLRKVQRVKMMYDERGGGGLGGSLGSRQHWFKDDGPAHLLQATNREKFRRLAGQKAAKATRRWI</sequence>
<keyword evidence="7 10" id="KW-1133">Transmembrane helix</keyword>
<dbReference type="Proteomes" id="UP000045706">
    <property type="component" value="Unassembled WGS sequence"/>
</dbReference>
<gene>
    <name evidence="12" type="ORF">BN1723_002598</name>
</gene>
<dbReference type="Gene3D" id="1.20.58.340">
    <property type="entry name" value="Magnesium transport protein CorA, transmembrane region"/>
    <property type="match status" value="2"/>
</dbReference>
<keyword evidence="6" id="KW-0809">Transit peptide</keyword>
<keyword evidence="4 10" id="KW-0812">Transmembrane</keyword>
<comment type="subcellular location">
    <subcellularLocation>
        <location evidence="1">Membrane</location>
        <topology evidence="1">Multi-pass membrane protein</topology>
    </subcellularLocation>
</comment>
<dbReference type="SUPFAM" id="SSF144083">
    <property type="entry name" value="Magnesium transport protein CorA, transmembrane region"/>
    <property type="match status" value="1"/>
</dbReference>
<evidence type="ECO:0000313" key="13">
    <source>
        <dbReference type="Proteomes" id="UP000045706"/>
    </source>
</evidence>
<evidence type="ECO:0000256" key="8">
    <source>
        <dbReference type="ARBA" id="ARBA00023065"/>
    </source>
</evidence>
<dbReference type="Pfam" id="PF14479">
    <property type="entry name" value="HeLo"/>
    <property type="match status" value="1"/>
</dbReference>
<comment type="similarity">
    <text evidence="2">Belongs to the CorA metal ion transporter (MIT) (TC 1.A.35) family.</text>
</comment>
<evidence type="ECO:0000256" key="1">
    <source>
        <dbReference type="ARBA" id="ARBA00004141"/>
    </source>
</evidence>
<evidence type="ECO:0000256" key="5">
    <source>
        <dbReference type="ARBA" id="ARBA00022842"/>
    </source>
</evidence>
<evidence type="ECO:0000256" key="9">
    <source>
        <dbReference type="ARBA" id="ARBA00023136"/>
    </source>
</evidence>
<feature type="transmembrane region" description="Helical" evidence="10">
    <location>
        <begin position="284"/>
        <end position="302"/>
    </location>
</feature>
<evidence type="ECO:0000256" key="10">
    <source>
        <dbReference type="SAM" id="Phobius"/>
    </source>
</evidence>
<dbReference type="PANTHER" id="PTHR13890:SF0">
    <property type="entry name" value="MAGNESIUM TRANSPORTER MRS2 HOMOLOG, MITOCHONDRIAL"/>
    <property type="match status" value="1"/>
</dbReference>
<name>A0A0G4LBL1_VERLO</name>
<keyword evidence="9 10" id="KW-0472">Membrane</keyword>
<dbReference type="GO" id="GO:0005743">
    <property type="term" value="C:mitochondrial inner membrane"/>
    <property type="evidence" value="ECO:0007669"/>
    <property type="project" value="TreeGrafter"/>
</dbReference>
<dbReference type="EMBL" id="CVQI01010001">
    <property type="protein sequence ID" value="CRK19417.1"/>
    <property type="molecule type" value="Genomic_DNA"/>
</dbReference>
<feature type="transmembrane region" description="Helical" evidence="10">
    <location>
        <begin position="6"/>
        <end position="25"/>
    </location>
</feature>
<evidence type="ECO:0000256" key="4">
    <source>
        <dbReference type="ARBA" id="ARBA00022692"/>
    </source>
</evidence>
<evidence type="ECO:0000256" key="7">
    <source>
        <dbReference type="ARBA" id="ARBA00022989"/>
    </source>
</evidence>
<protein>
    <recommendedName>
        <fullName evidence="11">Prion-inhibition and propagation HeLo domain-containing protein</fullName>
    </recommendedName>
</protein>
<keyword evidence="8" id="KW-0406">Ion transport</keyword>